<reference evidence="1 2" key="1">
    <citation type="journal article" date="2023" name="Nucleic Acids Res.">
        <title>The hologenome of Daphnia magna reveals possible DNA methylation and microbiome-mediated evolution of the host genome.</title>
        <authorList>
            <person name="Chaturvedi A."/>
            <person name="Li X."/>
            <person name="Dhandapani V."/>
            <person name="Marshall H."/>
            <person name="Kissane S."/>
            <person name="Cuenca-Cambronero M."/>
            <person name="Asole G."/>
            <person name="Calvet F."/>
            <person name="Ruiz-Romero M."/>
            <person name="Marangio P."/>
            <person name="Guigo R."/>
            <person name="Rago D."/>
            <person name="Mirbahai L."/>
            <person name="Eastwood N."/>
            <person name="Colbourne J.K."/>
            <person name="Zhou J."/>
            <person name="Mallon E."/>
            <person name="Orsini L."/>
        </authorList>
    </citation>
    <scope>NUCLEOTIDE SEQUENCE [LARGE SCALE GENOMIC DNA]</scope>
    <source>
        <strain evidence="1">LRV0_1</strain>
    </source>
</reference>
<proteinExistence type="predicted"/>
<dbReference type="Proteomes" id="UP001234178">
    <property type="component" value="Unassembled WGS sequence"/>
</dbReference>
<evidence type="ECO:0000313" key="2">
    <source>
        <dbReference type="Proteomes" id="UP001234178"/>
    </source>
</evidence>
<evidence type="ECO:0000313" key="1">
    <source>
        <dbReference type="EMBL" id="KAK4019395.1"/>
    </source>
</evidence>
<accession>A0ABR0A2N4</accession>
<organism evidence="1 2">
    <name type="scientific">Daphnia magna</name>
    <dbReference type="NCBI Taxonomy" id="35525"/>
    <lineage>
        <taxon>Eukaryota</taxon>
        <taxon>Metazoa</taxon>
        <taxon>Ecdysozoa</taxon>
        <taxon>Arthropoda</taxon>
        <taxon>Crustacea</taxon>
        <taxon>Branchiopoda</taxon>
        <taxon>Diplostraca</taxon>
        <taxon>Cladocera</taxon>
        <taxon>Anomopoda</taxon>
        <taxon>Daphniidae</taxon>
        <taxon>Daphnia</taxon>
    </lineage>
</organism>
<keyword evidence="2" id="KW-1185">Reference proteome</keyword>
<sequence>MGKPPNCELISKMLVQSAAMEEREIKVCQWLASLTEKVIHMDTQYSKQLEALKTEMKFKKFPRLQIQSAAINHNSATIGCHKKRILVFHKATTQSWYRSYMVRVLERAKVGQKLESTILATLAGCVIEEYFNEALMGLQNCYIKKNFYRA</sequence>
<protein>
    <submittedName>
        <fullName evidence="1">Uncharacterized protein</fullName>
    </submittedName>
</protein>
<name>A0ABR0A2N4_9CRUS</name>
<dbReference type="EMBL" id="JAOYFB010000036">
    <property type="protein sequence ID" value="KAK4019395.1"/>
    <property type="molecule type" value="Genomic_DNA"/>
</dbReference>
<gene>
    <name evidence="1" type="ORF">OUZ56_001418</name>
</gene>
<comment type="caution">
    <text evidence="1">The sequence shown here is derived from an EMBL/GenBank/DDBJ whole genome shotgun (WGS) entry which is preliminary data.</text>
</comment>